<dbReference type="PANTHER" id="PTHR11715">
    <property type="entry name" value="GLYCINE CLEAVAGE SYSTEM H PROTEIN"/>
    <property type="match status" value="1"/>
</dbReference>
<dbReference type="PROSITE" id="PS00189">
    <property type="entry name" value="LIPOYL"/>
    <property type="match status" value="1"/>
</dbReference>
<keyword evidence="2 3" id="KW-0450">Lipoyl</keyword>
<evidence type="ECO:0000313" key="7">
    <source>
        <dbReference type="Proteomes" id="UP000712157"/>
    </source>
</evidence>
<comment type="function">
    <text evidence="3">The glycine cleavage system catalyzes the degradation of glycine. The H protein shuttles the methylamine group of glycine from the P protein to the T protein.</text>
</comment>
<name>A0A949K6F9_9FIRM</name>
<evidence type="ECO:0000256" key="1">
    <source>
        <dbReference type="ARBA" id="ARBA00009249"/>
    </source>
</evidence>
<protein>
    <recommendedName>
        <fullName evidence="3">Glycine cleavage system H protein</fullName>
    </recommendedName>
</protein>
<dbReference type="CDD" id="cd06848">
    <property type="entry name" value="GCS_H"/>
    <property type="match status" value="1"/>
</dbReference>
<dbReference type="NCBIfam" id="TIGR00527">
    <property type="entry name" value="gcvH"/>
    <property type="match status" value="1"/>
</dbReference>
<keyword evidence="7" id="KW-1185">Reference proteome</keyword>
<dbReference type="Proteomes" id="UP000712157">
    <property type="component" value="Unassembled WGS sequence"/>
</dbReference>
<dbReference type="InterPro" id="IPR002930">
    <property type="entry name" value="GCV_H"/>
</dbReference>
<dbReference type="RefSeq" id="WP_238721620.1">
    <property type="nucleotide sequence ID" value="NZ_JAHQCW010000015.1"/>
</dbReference>
<evidence type="ECO:0000256" key="3">
    <source>
        <dbReference type="HAMAP-Rule" id="MF_00272"/>
    </source>
</evidence>
<dbReference type="PROSITE" id="PS50968">
    <property type="entry name" value="BIOTINYL_LIPOYL"/>
    <property type="match status" value="1"/>
</dbReference>
<organism evidence="6 7">
    <name type="scientific">Diplocloster agilis</name>
    <dbReference type="NCBI Taxonomy" id="2850323"/>
    <lineage>
        <taxon>Bacteria</taxon>
        <taxon>Bacillati</taxon>
        <taxon>Bacillota</taxon>
        <taxon>Clostridia</taxon>
        <taxon>Lachnospirales</taxon>
        <taxon>Lachnospiraceae</taxon>
        <taxon>Diplocloster</taxon>
    </lineage>
</organism>
<dbReference type="InterPro" id="IPR033753">
    <property type="entry name" value="GCV_H/Fam206"/>
</dbReference>
<evidence type="ECO:0000256" key="4">
    <source>
        <dbReference type="PIRSR" id="PIRSR617453-50"/>
    </source>
</evidence>
<evidence type="ECO:0000313" key="6">
    <source>
        <dbReference type="EMBL" id="MBU9736993.1"/>
    </source>
</evidence>
<dbReference type="InterPro" id="IPR003016">
    <property type="entry name" value="2-oxoA_DH_lipoyl-BS"/>
</dbReference>
<dbReference type="GO" id="GO:0009249">
    <property type="term" value="P:protein lipoylation"/>
    <property type="evidence" value="ECO:0007669"/>
    <property type="project" value="TreeGrafter"/>
</dbReference>
<dbReference type="SUPFAM" id="SSF51230">
    <property type="entry name" value="Single hybrid motif"/>
    <property type="match status" value="1"/>
</dbReference>
<dbReference type="InterPro" id="IPR011053">
    <property type="entry name" value="Single_hybrid_motif"/>
</dbReference>
<comment type="cofactor">
    <cofactor evidence="3">
        <name>(R)-lipoate</name>
        <dbReference type="ChEBI" id="CHEBI:83088"/>
    </cofactor>
    <text evidence="3">Binds 1 lipoyl cofactor covalently.</text>
</comment>
<dbReference type="GO" id="GO:0005960">
    <property type="term" value="C:glycine cleavage complex"/>
    <property type="evidence" value="ECO:0007669"/>
    <property type="project" value="InterPro"/>
</dbReference>
<dbReference type="HAMAP" id="MF_00272">
    <property type="entry name" value="GcvH"/>
    <property type="match status" value="1"/>
</dbReference>
<proteinExistence type="inferred from homology"/>
<dbReference type="EMBL" id="JAHQCW010000015">
    <property type="protein sequence ID" value="MBU9736993.1"/>
    <property type="molecule type" value="Genomic_DNA"/>
</dbReference>
<sequence>MNIPKELKYAKSHEWLFFEDETTARIGLTDYAQKELGDLVFVNLPEEGDEVTAGESFADVESVKAVSDVYSPVSGTVAAIHEELLDSPESINEQPYDAWLVRVENITDQEDLMDAAEYEAYLEEL</sequence>
<dbReference type="NCBIfam" id="NF002270">
    <property type="entry name" value="PRK01202.1"/>
    <property type="match status" value="1"/>
</dbReference>
<dbReference type="InterPro" id="IPR017453">
    <property type="entry name" value="GCV_H_sub"/>
</dbReference>
<dbReference type="Gene3D" id="2.40.50.100">
    <property type="match status" value="1"/>
</dbReference>
<evidence type="ECO:0000259" key="5">
    <source>
        <dbReference type="PROSITE" id="PS50968"/>
    </source>
</evidence>
<reference evidence="6" key="1">
    <citation type="submission" date="2021-06" db="EMBL/GenBank/DDBJ databases">
        <title>Description of novel taxa of the family Lachnospiraceae.</title>
        <authorList>
            <person name="Chaplin A.V."/>
            <person name="Sokolova S.R."/>
            <person name="Pikina A.P."/>
            <person name="Korzhanova M."/>
            <person name="Belova V."/>
            <person name="Korostin D."/>
            <person name="Efimov B.A."/>
        </authorList>
    </citation>
    <scope>NUCLEOTIDE SEQUENCE</scope>
    <source>
        <strain evidence="6">ASD5720</strain>
    </source>
</reference>
<dbReference type="PANTHER" id="PTHR11715:SF3">
    <property type="entry name" value="GLYCINE CLEAVAGE SYSTEM H PROTEIN-RELATED"/>
    <property type="match status" value="1"/>
</dbReference>
<comment type="subunit">
    <text evidence="3">The glycine cleavage system is composed of four proteins: P, T, L and H.</text>
</comment>
<dbReference type="GO" id="GO:0005829">
    <property type="term" value="C:cytosol"/>
    <property type="evidence" value="ECO:0007669"/>
    <property type="project" value="TreeGrafter"/>
</dbReference>
<dbReference type="AlphaFoldDB" id="A0A949K6F9"/>
<dbReference type="GO" id="GO:0019464">
    <property type="term" value="P:glycine decarboxylation via glycine cleavage system"/>
    <property type="evidence" value="ECO:0007669"/>
    <property type="project" value="UniProtKB-UniRule"/>
</dbReference>
<dbReference type="InterPro" id="IPR000089">
    <property type="entry name" value="Biotin_lipoyl"/>
</dbReference>
<evidence type="ECO:0000256" key="2">
    <source>
        <dbReference type="ARBA" id="ARBA00022823"/>
    </source>
</evidence>
<gene>
    <name evidence="3 6" type="primary">gcvH</name>
    <name evidence="6" type="ORF">KTH89_10615</name>
</gene>
<accession>A0A949K6F9</accession>
<dbReference type="Pfam" id="PF01597">
    <property type="entry name" value="GCV_H"/>
    <property type="match status" value="1"/>
</dbReference>
<feature type="modified residue" description="N6-lipoyllysine" evidence="3 4">
    <location>
        <position position="64"/>
    </location>
</feature>
<feature type="domain" description="Lipoyl-binding" evidence="5">
    <location>
        <begin position="23"/>
        <end position="104"/>
    </location>
</feature>
<comment type="similarity">
    <text evidence="1 3">Belongs to the GcvH family.</text>
</comment>
<comment type="caution">
    <text evidence="6">The sequence shown here is derived from an EMBL/GenBank/DDBJ whole genome shotgun (WGS) entry which is preliminary data.</text>
</comment>